<dbReference type="EMBL" id="OZ037951">
    <property type="protein sequence ID" value="CAL1715687.1"/>
    <property type="molecule type" value="Genomic_DNA"/>
</dbReference>
<evidence type="ECO:0000256" key="1">
    <source>
        <dbReference type="SAM" id="SignalP"/>
    </source>
</evidence>
<proteinExistence type="predicted"/>
<keyword evidence="1" id="KW-0732">Signal</keyword>
<feature type="signal peptide" evidence="1">
    <location>
        <begin position="1"/>
        <end position="35"/>
    </location>
</feature>
<evidence type="ECO:0000313" key="3">
    <source>
        <dbReference type="Proteomes" id="UP001497453"/>
    </source>
</evidence>
<dbReference type="Proteomes" id="UP001497453">
    <property type="component" value="Chromosome 8"/>
</dbReference>
<protein>
    <submittedName>
        <fullName evidence="2">Uncharacterized protein</fullName>
    </submittedName>
</protein>
<feature type="chain" id="PRO_5046533187" evidence="1">
    <location>
        <begin position="36"/>
        <end position="97"/>
    </location>
</feature>
<reference evidence="3" key="1">
    <citation type="submission" date="2024-04" db="EMBL/GenBank/DDBJ databases">
        <authorList>
            <person name="Shaw F."/>
            <person name="Minotto A."/>
        </authorList>
    </citation>
    <scope>NUCLEOTIDE SEQUENCE [LARGE SCALE GENOMIC DNA]</scope>
</reference>
<organism evidence="2 3">
    <name type="scientific">Somion occarium</name>
    <dbReference type="NCBI Taxonomy" id="3059160"/>
    <lineage>
        <taxon>Eukaryota</taxon>
        <taxon>Fungi</taxon>
        <taxon>Dikarya</taxon>
        <taxon>Basidiomycota</taxon>
        <taxon>Agaricomycotina</taxon>
        <taxon>Agaricomycetes</taxon>
        <taxon>Polyporales</taxon>
        <taxon>Cerrenaceae</taxon>
        <taxon>Somion</taxon>
    </lineage>
</organism>
<gene>
    <name evidence="2" type="ORF">GFSPODELE1_LOCUS10372</name>
</gene>
<name>A0ABP1E7X5_9APHY</name>
<evidence type="ECO:0000313" key="2">
    <source>
        <dbReference type="EMBL" id="CAL1715687.1"/>
    </source>
</evidence>
<keyword evidence="3" id="KW-1185">Reference proteome</keyword>
<accession>A0ABP1E7X5</accession>
<sequence>MIKPVVSDFAHRLLSTSHFRFLLGLWLLKFSINQAVPTAEREGLIVPIAEILTCKSYSRVRDSSPAETNSLANLVSYPESLAGLPIPIPLERVESST</sequence>